<dbReference type="STRING" id="197479.BFW38_11000"/>
<keyword evidence="3" id="KW-1185">Reference proteome</keyword>
<protein>
    <recommendedName>
        <fullName evidence="4">YecA family protein</fullName>
    </recommendedName>
</protein>
<name>A0A1E2VAX6_9GAMM</name>
<dbReference type="Pfam" id="PF03695">
    <property type="entry name" value="UPF0149"/>
    <property type="match status" value="1"/>
</dbReference>
<dbReference type="RefSeq" id="WP_068998697.1">
    <property type="nucleotide sequence ID" value="NZ_MDTQ01000001.1"/>
</dbReference>
<proteinExistence type="predicted"/>
<dbReference type="NCBIfam" id="TIGR02292">
    <property type="entry name" value="ygfB_yecA"/>
    <property type="match status" value="1"/>
</dbReference>
<dbReference type="InterPro" id="IPR036255">
    <property type="entry name" value="YgfB-like_sf"/>
</dbReference>
<evidence type="ECO:0000313" key="2">
    <source>
        <dbReference type="EMBL" id="ODC03986.1"/>
    </source>
</evidence>
<accession>A0A1E2VAX6</accession>
<organism evidence="2 3">
    <name type="scientific">Terasakiispira papahanaumokuakeensis</name>
    <dbReference type="NCBI Taxonomy" id="197479"/>
    <lineage>
        <taxon>Bacteria</taxon>
        <taxon>Pseudomonadati</taxon>
        <taxon>Pseudomonadota</taxon>
        <taxon>Gammaproteobacteria</taxon>
        <taxon>Oceanospirillales</taxon>
        <taxon>Terasakiispira</taxon>
    </lineage>
</organism>
<dbReference type="Proteomes" id="UP000094291">
    <property type="component" value="Unassembled WGS sequence"/>
</dbReference>
<dbReference type="SUPFAM" id="SSF101327">
    <property type="entry name" value="YgfB-like"/>
    <property type="match status" value="1"/>
</dbReference>
<dbReference type="InterPro" id="IPR011978">
    <property type="entry name" value="YgfB-like"/>
</dbReference>
<sequence length="232" mass="25661">MSDAPLPLQPLDDEAFNRLAEQLAAITGVEDEHDLTTDVMAAHGFMVAEALQPAPLERTALLPALLEETDDIPEAQQIALCDVLLQFAERARQAFYLGHSIELPFDLNWEAGSEADIGDWSAGFMQAVFHDEARWFGAVNEQSTENEQRAQQVAELLLPIMALSGLFEDEEELAEVSDDPDLLNQFTEQLPELLVDLFCQLNAPEDKPAPNKAPGKGPGKGQRRSGQRQKRK</sequence>
<evidence type="ECO:0000313" key="3">
    <source>
        <dbReference type="Proteomes" id="UP000094291"/>
    </source>
</evidence>
<dbReference type="EMBL" id="MDTQ01000001">
    <property type="protein sequence ID" value="ODC03986.1"/>
    <property type="molecule type" value="Genomic_DNA"/>
</dbReference>
<dbReference type="Gene3D" id="1.20.120.740">
    <property type="entry name" value="YgfB uncharacterised protein family UPF0149, PF03695"/>
    <property type="match status" value="1"/>
</dbReference>
<feature type="compositionally biased region" description="Basic residues" evidence="1">
    <location>
        <begin position="221"/>
        <end position="232"/>
    </location>
</feature>
<reference evidence="2 3" key="1">
    <citation type="submission" date="2016-08" db="EMBL/GenBank/DDBJ databases">
        <authorList>
            <person name="Seilhamer J.J."/>
        </authorList>
    </citation>
    <scope>NUCLEOTIDE SEQUENCE [LARGE SCALE GENOMIC DNA]</scope>
    <source>
        <strain evidence="2 3">PH27A</strain>
    </source>
</reference>
<dbReference type="AlphaFoldDB" id="A0A1E2VAX6"/>
<evidence type="ECO:0008006" key="4">
    <source>
        <dbReference type="Google" id="ProtNLM"/>
    </source>
</evidence>
<comment type="caution">
    <text evidence="2">The sequence shown here is derived from an EMBL/GenBank/DDBJ whole genome shotgun (WGS) entry which is preliminary data.</text>
</comment>
<feature type="region of interest" description="Disordered" evidence="1">
    <location>
        <begin position="204"/>
        <end position="232"/>
    </location>
</feature>
<evidence type="ECO:0000256" key="1">
    <source>
        <dbReference type="SAM" id="MobiDB-lite"/>
    </source>
</evidence>
<gene>
    <name evidence="2" type="ORF">BFW38_11000</name>
</gene>